<dbReference type="Pfam" id="PF22174">
    <property type="entry name" value="NMB1110-like_C"/>
    <property type="match status" value="1"/>
</dbReference>
<dbReference type="Pfam" id="PF22255">
    <property type="entry name" value="Gp44-like_2nd"/>
    <property type="match status" value="1"/>
</dbReference>
<feature type="domain" description="Tail protein NMB1110-like third" evidence="5">
    <location>
        <begin position="209"/>
        <end position="267"/>
    </location>
</feature>
<dbReference type="Gene3D" id="3.55.50.10">
    <property type="entry name" value="Baseplate protein-like domains"/>
    <property type="match status" value="1"/>
</dbReference>
<evidence type="ECO:0000256" key="1">
    <source>
        <dbReference type="SAM" id="MobiDB-lite"/>
    </source>
</evidence>
<dbReference type="InterPro" id="IPR054482">
    <property type="entry name" value="NMB1110-like_3rd"/>
</dbReference>
<evidence type="ECO:0000313" key="6">
    <source>
        <dbReference type="EMBL" id="OIR16798.1"/>
    </source>
</evidence>
<dbReference type="InterPro" id="IPR049354">
    <property type="entry name" value="GpP-like_N"/>
</dbReference>
<evidence type="ECO:0000259" key="5">
    <source>
        <dbReference type="Pfam" id="PF22630"/>
    </source>
</evidence>
<organism evidence="6">
    <name type="scientific">mine drainage metagenome</name>
    <dbReference type="NCBI Taxonomy" id="410659"/>
    <lineage>
        <taxon>unclassified sequences</taxon>
        <taxon>metagenomes</taxon>
        <taxon>ecological metagenomes</taxon>
    </lineage>
</organism>
<dbReference type="Pfam" id="PF22630">
    <property type="entry name" value="NMB1110_3rd"/>
    <property type="match status" value="1"/>
</dbReference>
<dbReference type="InterPro" id="IPR053981">
    <property type="entry name" value="Gp44/GpP-like_2nd"/>
</dbReference>
<dbReference type="InterPro" id="IPR023399">
    <property type="entry name" value="Baseplate-like_2-layer_sand"/>
</dbReference>
<accession>A0A1J5TXN4</accession>
<dbReference type="PIRSF" id="PIRSF004440">
    <property type="entry name" value="GpP"/>
    <property type="match status" value="1"/>
</dbReference>
<dbReference type="AlphaFoldDB" id="A0A1J5TXN4"/>
<feature type="domain" description="Baseplate hub protein gp44/GpP-like second" evidence="4">
    <location>
        <begin position="93"/>
        <end position="174"/>
    </location>
</feature>
<dbReference type="InterPro" id="IPR054034">
    <property type="entry name" value="NMB1110-like_C"/>
</dbReference>
<feature type="region of interest" description="Disordered" evidence="1">
    <location>
        <begin position="349"/>
        <end position="368"/>
    </location>
</feature>
<proteinExistence type="predicted"/>
<reference evidence="6" key="1">
    <citation type="submission" date="2016-10" db="EMBL/GenBank/DDBJ databases">
        <title>Sequence of Gallionella enrichment culture.</title>
        <authorList>
            <person name="Poehlein A."/>
            <person name="Muehling M."/>
            <person name="Daniel R."/>
        </authorList>
    </citation>
    <scope>NUCLEOTIDE SEQUENCE</scope>
</reference>
<dbReference type="EMBL" id="MLJW01000006">
    <property type="protein sequence ID" value="OIR16798.1"/>
    <property type="molecule type" value="Genomic_DNA"/>
</dbReference>
<dbReference type="InterPro" id="IPR026276">
    <property type="entry name" value="Baseplate_GpP"/>
</dbReference>
<comment type="caution">
    <text evidence="6">The sequence shown here is derived from an EMBL/GenBank/DDBJ whole genome shotgun (WGS) entry which is preliminary data.</text>
</comment>
<gene>
    <name evidence="6" type="ORF">GALL_26180</name>
</gene>
<evidence type="ECO:0000259" key="4">
    <source>
        <dbReference type="Pfam" id="PF22255"/>
    </source>
</evidence>
<protein>
    <submittedName>
        <fullName evidence="6">Phage late control protein Gpd</fullName>
    </submittedName>
</protein>
<sequence length="368" mass="40032">MPEIIDHVELLIDGKAHGNWDRYEIDSDLMIPADAWSVSLGASGGRMPVDVVEGMPVVVKIGTDTALTGYVDEISHSVSKGAQRFTMSGRDLAADLLDCSAPIFATAQSTLQQIVASITREFKITKIRIDADSVFVRKKINTQPGDTAWDMLRNVAEANGLWAWFEPDGTLVVGGPDYSSPIVATLVMRRNGNGNNVISLDRVSSRVGRYSQVTVLGQSAGNSLDQGIPDLHASWKDNGVIGHRPKIFFDAEAENGGMCSARAHKMIDDSRLNGQTITATVKGHRIVAPGQPFDNKLWNPGQRIHVLSEPHGIDAPYFLMARKFIRNRMDGTITVLTLKEDGVWLAGAHPHKKHRGGKNSAPLQIVTA</sequence>
<feature type="domain" description="Baseplate hub protein gp44-like N-terminal" evidence="2">
    <location>
        <begin position="8"/>
        <end position="91"/>
    </location>
</feature>
<name>A0A1J5TXN4_9ZZZZ</name>
<feature type="domain" description="Tail protein NMB1110-like C-terminal" evidence="3">
    <location>
        <begin position="269"/>
        <end position="343"/>
    </location>
</feature>
<evidence type="ECO:0000259" key="3">
    <source>
        <dbReference type="Pfam" id="PF22174"/>
    </source>
</evidence>
<dbReference type="SUPFAM" id="SSF69279">
    <property type="entry name" value="Phage tail proteins"/>
    <property type="match status" value="2"/>
</dbReference>
<evidence type="ECO:0000259" key="2">
    <source>
        <dbReference type="Pfam" id="PF21683"/>
    </source>
</evidence>
<dbReference type="Pfam" id="PF21683">
    <property type="entry name" value="GpP-like_1st"/>
    <property type="match status" value="1"/>
</dbReference>
<dbReference type="Gene3D" id="3.30.1920.10">
    <property type="entry name" value="Baseplate protein-like domains - 2 layer sandwich fold"/>
    <property type="match status" value="1"/>
</dbReference>
<dbReference type="Gene3D" id="2.30.300.10">
    <property type="entry name" value="Baseplate protein-like domain - beta roll fold"/>
    <property type="match status" value="1"/>
</dbReference>